<dbReference type="Proteomes" id="UP000188354">
    <property type="component" value="Chromosome LG02"/>
</dbReference>
<evidence type="ECO:0000313" key="1">
    <source>
        <dbReference type="EMBL" id="OIW16852.1"/>
    </source>
</evidence>
<evidence type="ECO:0000313" key="2">
    <source>
        <dbReference type="Proteomes" id="UP000188354"/>
    </source>
</evidence>
<sequence>MIKDHLGRKVGLKIEYEWKPLYCDKCSSIRHDCAMKVHKRIRHPPIQDNHYRKRNLRKLLLR</sequence>
<reference evidence="1 2" key="1">
    <citation type="journal article" date="2017" name="Plant Biotechnol. J.">
        <title>A comprehensive draft genome sequence for lupin (Lupinus angustifolius), an emerging health food: insights into plant-microbe interactions and legume evolution.</title>
        <authorList>
            <person name="Hane J.K."/>
            <person name="Ming Y."/>
            <person name="Kamphuis L.G."/>
            <person name="Nelson M.N."/>
            <person name="Garg G."/>
            <person name="Atkins C.A."/>
            <person name="Bayer P.E."/>
            <person name="Bravo A."/>
            <person name="Bringans S."/>
            <person name="Cannon S."/>
            <person name="Edwards D."/>
            <person name="Foley R."/>
            <person name="Gao L.L."/>
            <person name="Harrison M.J."/>
            <person name="Huang W."/>
            <person name="Hurgobin B."/>
            <person name="Li S."/>
            <person name="Liu C.W."/>
            <person name="McGrath A."/>
            <person name="Morahan G."/>
            <person name="Murray J."/>
            <person name="Weller J."/>
            <person name="Jian J."/>
            <person name="Singh K.B."/>
        </authorList>
    </citation>
    <scope>NUCLEOTIDE SEQUENCE [LARGE SCALE GENOMIC DNA]</scope>
    <source>
        <strain evidence="2">cv. Tanjil</strain>
        <tissue evidence="1">Whole plant</tissue>
    </source>
</reference>
<dbReference type="AlphaFoldDB" id="A0A1J7HVL4"/>
<accession>A0A1J7HVL4</accession>
<gene>
    <name evidence="1" type="ORF">TanjilG_31253</name>
</gene>
<dbReference type="Gramene" id="OIW16852">
    <property type="protein sequence ID" value="OIW16852"/>
    <property type="gene ID" value="TanjilG_31253"/>
</dbReference>
<dbReference type="EMBL" id="CM007362">
    <property type="protein sequence ID" value="OIW16852.1"/>
    <property type="molecule type" value="Genomic_DNA"/>
</dbReference>
<organism evidence="1 2">
    <name type="scientific">Lupinus angustifolius</name>
    <name type="common">Narrow-leaved blue lupine</name>
    <dbReference type="NCBI Taxonomy" id="3871"/>
    <lineage>
        <taxon>Eukaryota</taxon>
        <taxon>Viridiplantae</taxon>
        <taxon>Streptophyta</taxon>
        <taxon>Embryophyta</taxon>
        <taxon>Tracheophyta</taxon>
        <taxon>Spermatophyta</taxon>
        <taxon>Magnoliopsida</taxon>
        <taxon>eudicotyledons</taxon>
        <taxon>Gunneridae</taxon>
        <taxon>Pentapetalae</taxon>
        <taxon>rosids</taxon>
        <taxon>fabids</taxon>
        <taxon>Fabales</taxon>
        <taxon>Fabaceae</taxon>
        <taxon>Papilionoideae</taxon>
        <taxon>50 kb inversion clade</taxon>
        <taxon>genistoids sensu lato</taxon>
        <taxon>core genistoids</taxon>
        <taxon>Genisteae</taxon>
        <taxon>Lupinus</taxon>
    </lineage>
</organism>
<name>A0A1J7HVL4_LUPAN</name>
<protein>
    <submittedName>
        <fullName evidence="1">Uncharacterized protein</fullName>
    </submittedName>
</protein>
<proteinExistence type="predicted"/>
<keyword evidence="2" id="KW-1185">Reference proteome</keyword>